<dbReference type="InterPro" id="IPR036188">
    <property type="entry name" value="FAD/NAD-bd_sf"/>
</dbReference>
<evidence type="ECO:0000256" key="4">
    <source>
        <dbReference type="ARBA" id="ARBA00023002"/>
    </source>
</evidence>
<dbReference type="AlphaFoldDB" id="A0A8J7W9U7"/>
<keyword evidence="9" id="KW-1185">Reference proteome</keyword>
<dbReference type="Proteomes" id="UP000681356">
    <property type="component" value="Unassembled WGS sequence"/>
</dbReference>
<proteinExistence type="inferred from homology"/>
<dbReference type="PANTHER" id="PTHR43734:SF7">
    <property type="entry name" value="4,4'-DIAPONEUROSPORENE OXYGENASE"/>
    <property type="match status" value="1"/>
</dbReference>
<dbReference type="GO" id="GO:0016491">
    <property type="term" value="F:oxidoreductase activity"/>
    <property type="evidence" value="ECO:0007669"/>
    <property type="project" value="UniProtKB-KW"/>
</dbReference>
<evidence type="ECO:0000256" key="5">
    <source>
        <dbReference type="RuleBase" id="RU362075"/>
    </source>
</evidence>
<dbReference type="PANTHER" id="PTHR43734">
    <property type="entry name" value="PHYTOENE DESATURASE"/>
    <property type="match status" value="1"/>
</dbReference>
<feature type="region of interest" description="Disordered" evidence="6">
    <location>
        <begin position="495"/>
        <end position="528"/>
    </location>
</feature>
<feature type="domain" description="Amine oxidase" evidence="7">
    <location>
        <begin position="445"/>
        <end position="493"/>
    </location>
</feature>
<dbReference type="Gene3D" id="3.50.50.60">
    <property type="entry name" value="FAD/NAD(P)-binding domain"/>
    <property type="match status" value="2"/>
</dbReference>
<dbReference type="Pfam" id="PF01593">
    <property type="entry name" value="Amino_oxidase"/>
    <property type="match status" value="2"/>
</dbReference>
<feature type="compositionally biased region" description="Low complexity" evidence="6">
    <location>
        <begin position="511"/>
        <end position="528"/>
    </location>
</feature>
<evidence type="ECO:0000256" key="2">
    <source>
        <dbReference type="ARBA" id="ARBA00006046"/>
    </source>
</evidence>
<evidence type="ECO:0000256" key="3">
    <source>
        <dbReference type="ARBA" id="ARBA00022746"/>
    </source>
</evidence>
<evidence type="ECO:0000256" key="6">
    <source>
        <dbReference type="SAM" id="MobiDB-lite"/>
    </source>
</evidence>
<evidence type="ECO:0000256" key="1">
    <source>
        <dbReference type="ARBA" id="ARBA00004829"/>
    </source>
</evidence>
<keyword evidence="3 5" id="KW-0125">Carotenoid biosynthesis</keyword>
<dbReference type="EMBL" id="JAGTUU010000002">
    <property type="protein sequence ID" value="MBS0123592.1"/>
    <property type="molecule type" value="Genomic_DNA"/>
</dbReference>
<dbReference type="InterPro" id="IPR054841">
    <property type="entry name" value="carotdesatCrtD"/>
</dbReference>
<evidence type="ECO:0000259" key="7">
    <source>
        <dbReference type="Pfam" id="PF01593"/>
    </source>
</evidence>
<dbReference type="InterPro" id="IPR002937">
    <property type="entry name" value="Amino_oxidase"/>
</dbReference>
<organism evidence="8 9">
    <name type="scientific">Thetidibacter halocola</name>
    <dbReference type="NCBI Taxonomy" id="2827239"/>
    <lineage>
        <taxon>Bacteria</taxon>
        <taxon>Pseudomonadati</taxon>
        <taxon>Pseudomonadota</taxon>
        <taxon>Alphaproteobacteria</taxon>
        <taxon>Rhodobacterales</taxon>
        <taxon>Roseobacteraceae</taxon>
        <taxon>Thetidibacter</taxon>
    </lineage>
</organism>
<name>A0A8J7W9U7_9RHOB</name>
<comment type="pathway">
    <text evidence="1 5">Carotenoid biosynthesis.</text>
</comment>
<gene>
    <name evidence="8" type="primary">crtI</name>
    <name evidence="8" type="ORF">KB874_05545</name>
</gene>
<evidence type="ECO:0000313" key="8">
    <source>
        <dbReference type="EMBL" id="MBS0123592.1"/>
    </source>
</evidence>
<dbReference type="SUPFAM" id="SSF51905">
    <property type="entry name" value="FAD/NAD(P)-binding domain"/>
    <property type="match status" value="1"/>
</dbReference>
<keyword evidence="4 5" id="KW-0560">Oxidoreductase</keyword>
<dbReference type="GO" id="GO:0016117">
    <property type="term" value="P:carotenoid biosynthetic process"/>
    <property type="evidence" value="ECO:0007669"/>
    <property type="project" value="UniProtKB-KW"/>
</dbReference>
<accession>A0A8J7W9U7</accession>
<dbReference type="NCBIfam" id="NF045637">
    <property type="entry name" value="carotdesatCrtDProt"/>
    <property type="match status" value="1"/>
</dbReference>
<reference evidence="8" key="1">
    <citation type="submission" date="2021-04" db="EMBL/GenBank/DDBJ databases">
        <authorList>
            <person name="Yoon J."/>
        </authorList>
    </citation>
    <scope>NUCLEOTIDE SEQUENCE</scope>
    <source>
        <strain evidence="8">KMU-90</strain>
    </source>
</reference>
<comment type="similarity">
    <text evidence="2 5">Belongs to the carotenoid/retinoid oxidoreductase family.</text>
</comment>
<sequence>METSPQAAQSRRLEPVVVIGAGIGGLAAALPLAHAGLDVTVVDAAARPGGKMRQVDGVDAGPTVLTLRTVFDALFEGVGERLDDHVTLHRQAVLARHWWPDGSSVDLHADPALNAEAIETFAGHRARRQFEAFCARTETLFAAFRAPMMEAAEPDVAAMTRMVLAHPTLLRAMAPGRTMAGLLRASFEDPRLRQLFGRYATYVGGSPHRAPALLSLVWRAEAAGVWVPEGGMHALARAITGLIEARGAQFRMHSMVTRILTDSDGVSGVALRDGSVLPARTVIFNGDPRALALGKLGDAMRPAAPRAARAARSMSAHVWAFRARTTGLDLAHHNVFFCADAQADFRALEAGRLPADTTLYLCAEDRGHPTPPAHEERFEIILNAPPLTQRQPDDKEHATCHQRTFPTLARFGLTFDRLPGKAALTTPGGFETLFPGSAGSLYGQSPHGTFAALSRPRARTPVPGLYLAGGGCHPGAGVPMAALSGRHAAEAILTDRTSTSPSRRTAMRGGMSMRSRIAAPARSPSSGS</sequence>
<evidence type="ECO:0000313" key="9">
    <source>
        <dbReference type="Proteomes" id="UP000681356"/>
    </source>
</evidence>
<comment type="caution">
    <text evidence="8">The sequence shown here is derived from an EMBL/GenBank/DDBJ whole genome shotgun (WGS) entry which is preliminary data.</text>
</comment>
<feature type="domain" description="Amine oxidase" evidence="7">
    <location>
        <begin position="23"/>
        <end position="314"/>
    </location>
</feature>
<dbReference type="InterPro" id="IPR014105">
    <property type="entry name" value="Carotenoid/retinoid_OxRdtase"/>
</dbReference>
<dbReference type="NCBIfam" id="TIGR02734">
    <property type="entry name" value="crtI_fam"/>
    <property type="match status" value="1"/>
</dbReference>
<protein>
    <submittedName>
        <fullName evidence="8">Phytoene desaturase</fullName>
    </submittedName>
</protein>